<proteinExistence type="predicted"/>
<dbReference type="PANTHER" id="PTHR10224:SF12">
    <property type="entry name" value="GLYOXALASE ELBB"/>
    <property type="match status" value="1"/>
</dbReference>
<evidence type="ECO:0000313" key="3">
    <source>
        <dbReference type="WBParaSite" id="maker-E.canG7_contigs_5181-snap-gene-0.34-mRNA-1"/>
    </source>
</evidence>
<name>A0A915EYS4_9CEST</name>
<evidence type="ECO:0000259" key="1">
    <source>
        <dbReference type="Pfam" id="PF01965"/>
    </source>
</evidence>
<reference evidence="3" key="1">
    <citation type="submission" date="2022-11" db="UniProtKB">
        <authorList>
            <consortium name="WormBaseParasite"/>
        </authorList>
    </citation>
    <scope>IDENTIFICATION</scope>
</reference>
<sequence length="262" mass="28037">MICTPICGRLTRRSLAVQRYFSLMSTHTGFKKVALVCSYQSQFYHSTRPQILHGCGVFDGSEIHEATSMLVHLSKAGADVFVFAPNIQQDHVTDHSTGSEVAEKSRNVLVESARISRGKIAPISELKSEKFDALLIPGGFGAATTLSNFASAGASCEVLQDVKRVLEDFVHAKKPIGLCCIAPVLAARCLPGVHVTTGTDAGTARAIKSMGAVHEKCEITEVCVDENLKVVTAPAYMCATATIADIFDNIGLLVKKVLSLTN</sequence>
<feature type="domain" description="DJ-1/PfpI" evidence="1">
    <location>
        <begin position="57"/>
        <end position="234"/>
    </location>
</feature>
<protein>
    <submittedName>
        <fullName evidence="3">DJ-1/PfpI domain-containing protein</fullName>
    </submittedName>
</protein>
<dbReference type="NCBIfam" id="NF008747">
    <property type="entry name" value="PRK11780.1"/>
    <property type="match status" value="1"/>
</dbReference>
<dbReference type="CDD" id="cd03133">
    <property type="entry name" value="GATase1_ES1"/>
    <property type="match status" value="1"/>
</dbReference>
<keyword evidence="2" id="KW-1185">Reference proteome</keyword>
<organism evidence="2 3">
    <name type="scientific">Echinococcus canadensis</name>
    <dbReference type="NCBI Taxonomy" id="519352"/>
    <lineage>
        <taxon>Eukaryota</taxon>
        <taxon>Metazoa</taxon>
        <taxon>Spiralia</taxon>
        <taxon>Lophotrochozoa</taxon>
        <taxon>Platyhelminthes</taxon>
        <taxon>Cestoda</taxon>
        <taxon>Eucestoda</taxon>
        <taxon>Cyclophyllidea</taxon>
        <taxon>Taeniidae</taxon>
        <taxon>Echinococcus</taxon>
        <taxon>Echinococcus canadensis group</taxon>
    </lineage>
</organism>
<dbReference type="PANTHER" id="PTHR10224">
    <property type="entry name" value="ES1 PROTEIN HOMOLOG, MITOCHONDRIAL"/>
    <property type="match status" value="1"/>
</dbReference>
<dbReference type="SUPFAM" id="SSF52317">
    <property type="entry name" value="Class I glutamine amidotransferase-like"/>
    <property type="match status" value="1"/>
</dbReference>
<dbReference type="AlphaFoldDB" id="A0A915EYS4"/>
<dbReference type="Proteomes" id="UP000887562">
    <property type="component" value="Unplaced"/>
</dbReference>
<evidence type="ECO:0000313" key="2">
    <source>
        <dbReference type="Proteomes" id="UP000887562"/>
    </source>
</evidence>
<dbReference type="InterPro" id="IPR002818">
    <property type="entry name" value="DJ-1/PfpI"/>
</dbReference>
<dbReference type="Pfam" id="PF01965">
    <property type="entry name" value="DJ-1_PfpI"/>
    <property type="match status" value="1"/>
</dbReference>
<accession>A0A915EYS4</accession>
<dbReference type="InterPro" id="IPR029062">
    <property type="entry name" value="Class_I_gatase-like"/>
</dbReference>
<dbReference type="WBParaSite" id="maker-E.canG7_contigs_5181-snap-gene-0.34-mRNA-1">
    <property type="protein sequence ID" value="maker-E.canG7_contigs_5181-snap-gene-0.34-mRNA-1"/>
    <property type="gene ID" value="EcG7_00540"/>
</dbReference>
<dbReference type="Gene3D" id="3.40.50.880">
    <property type="match status" value="1"/>
</dbReference>